<dbReference type="RefSeq" id="WP_178733921.1">
    <property type="nucleotide sequence ID" value="NZ_JABUOH010000008.1"/>
</dbReference>
<evidence type="ECO:0000313" key="1">
    <source>
        <dbReference type="EMBL" id="NWN45519.1"/>
    </source>
</evidence>
<dbReference type="AlphaFoldDB" id="A0A851HJ99"/>
<comment type="caution">
    <text evidence="1">The sequence shown here is derived from an EMBL/GenBank/DDBJ whole genome shotgun (WGS) entry which is preliminary data.</text>
</comment>
<name>A0A851HJ99_9MOLU</name>
<dbReference type="EMBL" id="JABUOH010000008">
    <property type="protein sequence ID" value="NWN45519.1"/>
    <property type="molecule type" value="Genomic_DNA"/>
</dbReference>
<dbReference type="Proteomes" id="UP000568109">
    <property type="component" value="Unassembled WGS sequence"/>
</dbReference>
<reference evidence="1 2" key="1">
    <citation type="submission" date="2020-06" db="EMBL/GenBank/DDBJ databases">
        <title>Draft genome sequence of Candidatus Phytoplasma pruni (X-disease group, subgroup 16SrIII-B) strain ChTDIII from Argentina.</title>
        <authorList>
            <person name="Fernandez F.D."/>
            <person name="Zuebert C."/>
            <person name="Huettel B."/>
            <person name="Kube M."/>
            <person name="Conci L.R."/>
        </authorList>
    </citation>
    <scope>NUCLEOTIDE SEQUENCE [LARGE SCALE GENOMIC DNA]</scope>
    <source>
        <strain evidence="1 2">ChTDIII</strain>
    </source>
</reference>
<protein>
    <submittedName>
        <fullName evidence="1">Uncharacterized protein</fullName>
    </submittedName>
</protein>
<gene>
    <name evidence="1" type="ORF">HR065_00270</name>
</gene>
<accession>A0A851HJ99</accession>
<proteinExistence type="predicted"/>
<sequence length="55" mass="7097">MANRKMPKRRISKYCSPKGRTFRRNFKNYDDLERYERQTIKNINLEWKMRRDWRD</sequence>
<keyword evidence="2" id="KW-1185">Reference proteome</keyword>
<evidence type="ECO:0000313" key="2">
    <source>
        <dbReference type="Proteomes" id="UP000568109"/>
    </source>
</evidence>
<organism evidence="1 2">
    <name type="scientific">Candidatus Phytoplasma pruni</name>
    <dbReference type="NCBI Taxonomy" id="479893"/>
    <lineage>
        <taxon>Bacteria</taxon>
        <taxon>Bacillati</taxon>
        <taxon>Mycoplasmatota</taxon>
        <taxon>Mollicutes</taxon>
        <taxon>Acholeplasmatales</taxon>
        <taxon>Acholeplasmataceae</taxon>
        <taxon>Candidatus Phytoplasma</taxon>
        <taxon>16SrIII (X-disease group)</taxon>
    </lineage>
</organism>